<keyword evidence="2" id="KW-1185">Reference proteome</keyword>
<protein>
    <submittedName>
        <fullName evidence="1">Uncharacterized protein</fullName>
    </submittedName>
</protein>
<organism evidence="1 2">
    <name type="scientific">Cupriavidus pampae</name>
    <dbReference type="NCBI Taxonomy" id="659251"/>
    <lineage>
        <taxon>Bacteria</taxon>
        <taxon>Pseudomonadati</taxon>
        <taxon>Pseudomonadota</taxon>
        <taxon>Betaproteobacteria</taxon>
        <taxon>Burkholderiales</taxon>
        <taxon>Burkholderiaceae</taxon>
        <taxon>Cupriavidus</taxon>
    </lineage>
</organism>
<reference evidence="1 2" key="1">
    <citation type="submission" date="2021-08" db="EMBL/GenBank/DDBJ databases">
        <authorList>
            <person name="Peeters C."/>
        </authorList>
    </citation>
    <scope>NUCLEOTIDE SEQUENCE [LARGE SCALE GENOMIC DNA]</scope>
    <source>
        <strain evidence="1 2">LMG 32289</strain>
    </source>
</reference>
<dbReference type="EMBL" id="CAJZAG010000012">
    <property type="protein sequence ID" value="CAG9183903.1"/>
    <property type="molecule type" value="Genomic_DNA"/>
</dbReference>
<proteinExistence type="predicted"/>
<comment type="caution">
    <text evidence="1">The sequence shown here is derived from an EMBL/GenBank/DDBJ whole genome shotgun (WGS) entry which is preliminary data.</text>
</comment>
<accession>A0ABM8XUJ9</accession>
<dbReference type="Proteomes" id="UP000706525">
    <property type="component" value="Unassembled WGS sequence"/>
</dbReference>
<gene>
    <name evidence="1" type="ORF">LMG32289_05458</name>
</gene>
<evidence type="ECO:0000313" key="1">
    <source>
        <dbReference type="EMBL" id="CAG9183903.1"/>
    </source>
</evidence>
<name>A0ABM8XUJ9_9BURK</name>
<evidence type="ECO:0000313" key="2">
    <source>
        <dbReference type="Proteomes" id="UP000706525"/>
    </source>
</evidence>
<sequence>MKAGKGAQAGHAMGVSVIGNVGQVVAGGELNQPFRITMGGKGKRMTVETGGKASHHWARGYFCAVAALLREEEAVTTAVRSLFAAGGDAAHADPEDQALFLQYGLMAKE</sequence>
<dbReference type="RefSeq" id="WP_223994071.1">
    <property type="nucleotide sequence ID" value="NZ_CAJZAG010000012.1"/>
</dbReference>